<sequence>MFLQVWMPRLVLVGCALSGPGEQTHVKCMDTYCPLGKCHVSLYSDTMRHRCRLEVLMSARTSSGGRWCRRRRKDMYQCLVLGVRVMVCVPCHCTAVSRNSLPLVTEICFMEHRISQATEFPLGYGLGFKWSTQSITPIQEGGDKDKVISAEIRIYSNKANQVVGVGIYCCGRIWLGAIAIKTWEHNRQHVASSH</sequence>
<organism evidence="2 3">
    <name type="scientific">Ficus carica</name>
    <name type="common">Common fig</name>
    <dbReference type="NCBI Taxonomy" id="3494"/>
    <lineage>
        <taxon>Eukaryota</taxon>
        <taxon>Viridiplantae</taxon>
        <taxon>Streptophyta</taxon>
        <taxon>Embryophyta</taxon>
        <taxon>Tracheophyta</taxon>
        <taxon>Spermatophyta</taxon>
        <taxon>Magnoliopsida</taxon>
        <taxon>eudicotyledons</taxon>
        <taxon>Gunneridae</taxon>
        <taxon>Pentapetalae</taxon>
        <taxon>rosids</taxon>
        <taxon>fabids</taxon>
        <taxon>Rosales</taxon>
        <taxon>Moraceae</taxon>
        <taxon>Ficeae</taxon>
        <taxon>Ficus</taxon>
    </lineage>
</organism>
<keyword evidence="3" id="KW-1185">Reference proteome</keyword>
<dbReference type="Proteomes" id="UP001187192">
    <property type="component" value="Unassembled WGS sequence"/>
</dbReference>
<comment type="caution">
    <text evidence="2">The sequence shown here is derived from an EMBL/GenBank/DDBJ whole genome shotgun (WGS) entry which is preliminary data.</text>
</comment>
<evidence type="ECO:0000313" key="2">
    <source>
        <dbReference type="EMBL" id="GMN64673.1"/>
    </source>
</evidence>
<reference evidence="2" key="1">
    <citation type="submission" date="2023-07" db="EMBL/GenBank/DDBJ databases">
        <title>draft genome sequence of fig (Ficus carica).</title>
        <authorList>
            <person name="Takahashi T."/>
            <person name="Nishimura K."/>
        </authorList>
    </citation>
    <scope>NUCLEOTIDE SEQUENCE</scope>
</reference>
<accession>A0AA88DZC6</accession>
<dbReference type="AlphaFoldDB" id="A0AA88DZC6"/>
<dbReference type="EMBL" id="BTGU01000190">
    <property type="protein sequence ID" value="GMN64673.1"/>
    <property type="molecule type" value="Genomic_DNA"/>
</dbReference>
<evidence type="ECO:0000256" key="1">
    <source>
        <dbReference type="SAM" id="SignalP"/>
    </source>
</evidence>
<evidence type="ECO:0000313" key="3">
    <source>
        <dbReference type="Proteomes" id="UP001187192"/>
    </source>
</evidence>
<protein>
    <submittedName>
        <fullName evidence="2">Uncharacterized protein</fullName>
    </submittedName>
</protein>
<keyword evidence="1" id="KW-0732">Signal</keyword>
<name>A0AA88DZC6_FICCA</name>
<feature type="signal peptide" evidence="1">
    <location>
        <begin position="1"/>
        <end position="23"/>
    </location>
</feature>
<proteinExistence type="predicted"/>
<feature type="chain" id="PRO_5041705058" evidence="1">
    <location>
        <begin position="24"/>
        <end position="194"/>
    </location>
</feature>
<gene>
    <name evidence="2" type="ORF">TIFTF001_033737</name>
</gene>